<dbReference type="EMBL" id="JAYMYS010000006">
    <property type="protein sequence ID" value="KAK7389458.1"/>
    <property type="molecule type" value="Genomic_DNA"/>
</dbReference>
<gene>
    <name evidence="2" type="ORF">VNO78_24523</name>
</gene>
<keyword evidence="1" id="KW-0812">Transmembrane</keyword>
<feature type="transmembrane region" description="Helical" evidence="1">
    <location>
        <begin position="73"/>
        <end position="93"/>
    </location>
</feature>
<reference evidence="2 3" key="1">
    <citation type="submission" date="2024-01" db="EMBL/GenBank/DDBJ databases">
        <title>The genomes of 5 underutilized Papilionoideae crops provide insights into root nodulation and disease resistanc.</title>
        <authorList>
            <person name="Jiang F."/>
        </authorList>
    </citation>
    <scope>NUCLEOTIDE SEQUENCE [LARGE SCALE GENOMIC DNA]</scope>
    <source>
        <strain evidence="2">DUOXIRENSHENG_FW03</strain>
        <tissue evidence="2">Leaves</tissue>
    </source>
</reference>
<accession>A0AAN9XED9</accession>
<keyword evidence="1" id="KW-0472">Membrane</keyword>
<protein>
    <submittedName>
        <fullName evidence="2">Uncharacterized protein</fullName>
    </submittedName>
</protein>
<sequence>MKSAIISVAAVMVLRSRRIRLESILGLSLEANYVLGKTKILKFFFNKWRDDIGATVLVTDAHDDKMHICDVCVGFKVLVLMLLYVIVTIGYPCSNKKMATA</sequence>
<evidence type="ECO:0000313" key="2">
    <source>
        <dbReference type="EMBL" id="KAK7389458.1"/>
    </source>
</evidence>
<keyword evidence="1" id="KW-1133">Transmembrane helix</keyword>
<proteinExistence type="predicted"/>
<organism evidence="2 3">
    <name type="scientific">Psophocarpus tetragonolobus</name>
    <name type="common">Winged bean</name>
    <name type="synonym">Dolichos tetragonolobus</name>
    <dbReference type="NCBI Taxonomy" id="3891"/>
    <lineage>
        <taxon>Eukaryota</taxon>
        <taxon>Viridiplantae</taxon>
        <taxon>Streptophyta</taxon>
        <taxon>Embryophyta</taxon>
        <taxon>Tracheophyta</taxon>
        <taxon>Spermatophyta</taxon>
        <taxon>Magnoliopsida</taxon>
        <taxon>eudicotyledons</taxon>
        <taxon>Gunneridae</taxon>
        <taxon>Pentapetalae</taxon>
        <taxon>rosids</taxon>
        <taxon>fabids</taxon>
        <taxon>Fabales</taxon>
        <taxon>Fabaceae</taxon>
        <taxon>Papilionoideae</taxon>
        <taxon>50 kb inversion clade</taxon>
        <taxon>NPAAA clade</taxon>
        <taxon>indigoferoid/millettioid clade</taxon>
        <taxon>Phaseoleae</taxon>
        <taxon>Psophocarpus</taxon>
    </lineage>
</organism>
<keyword evidence="3" id="KW-1185">Reference proteome</keyword>
<dbReference type="Proteomes" id="UP001386955">
    <property type="component" value="Unassembled WGS sequence"/>
</dbReference>
<evidence type="ECO:0000313" key="3">
    <source>
        <dbReference type="Proteomes" id="UP001386955"/>
    </source>
</evidence>
<evidence type="ECO:0000256" key="1">
    <source>
        <dbReference type="SAM" id="Phobius"/>
    </source>
</evidence>
<dbReference type="AlphaFoldDB" id="A0AAN9XED9"/>
<name>A0AAN9XED9_PSOTE</name>
<comment type="caution">
    <text evidence="2">The sequence shown here is derived from an EMBL/GenBank/DDBJ whole genome shotgun (WGS) entry which is preliminary data.</text>
</comment>